<dbReference type="SUPFAM" id="SSF56219">
    <property type="entry name" value="DNase I-like"/>
    <property type="match status" value="1"/>
</dbReference>
<dbReference type="PANTHER" id="PTHR42834:SF1">
    <property type="entry name" value="ENDONUCLEASE_EXONUCLEASE_PHOSPHATASE FAMILY PROTEIN (AFU_ORTHOLOGUE AFUA_3G09210)"/>
    <property type="match status" value="1"/>
</dbReference>
<organism evidence="3 4">
    <name type="scientific">Candidatus Thermochlorobacter aerophilus</name>
    <dbReference type="NCBI Taxonomy" id="1868324"/>
    <lineage>
        <taxon>Bacteria</taxon>
        <taxon>Pseudomonadati</taxon>
        <taxon>Chlorobiota</taxon>
        <taxon>Chlorobiia</taxon>
        <taxon>Chlorobiales</taxon>
        <taxon>Candidatus Thermochlorobacteriaceae</taxon>
        <taxon>Candidatus Thermochlorobacter</taxon>
    </lineage>
</organism>
<keyword evidence="1" id="KW-0732">Signal</keyword>
<evidence type="ECO:0000259" key="2">
    <source>
        <dbReference type="Pfam" id="PF19580"/>
    </source>
</evidence>
<proteinExistence type="predicted"/>
<gene>
    <name evidence="3" type="ORF">D0433_01275</name>
</gene>
<dbReference type="Proteomes" id="UP000266389">
    <property type="component" value="Unassembled WGS sequence"/>
</dbReference>
<dbReference type="Pfam" id="PF19580">
    <property type="entry name" value="Exo_endo_phos_3"/>
    <property type="match status" value="1"/>
</dbReference>
<dbReference type="PANTHER" id="PTHR42834">
    <property type="entry name" value="ENDONUCLEASE/EXONUCLEASE/PHOSPHATASE FAMILY PROTEIN (AFU_ORTHOLOGUE AFUA_3G09210)"/>
    <property type="match status" value="1"/>
</dbReference>
<evidence type="ECO:0000313" key="3">
    <source>
        <dbReference type="EMBL" id="RFM25282.1"/>
    </source>
</evidence>
<name>A0A395M3J6_9BACT</name>
<dbReference type="EMBL" id="PHFL01000007">
    <property type="protein sequence ID" value="RFM25282.1"/>
    <property type="molecule type" value="Genomic_DNA"/>
</dbReference>
<dbReference type="InterPro" id="IPR036691">
    <property type="entry name" value="Endo/exonu/phosph_ase_sf"/>
</dbReference>
<evidence type="ECO:0000256" key="1">
    <source>
        <dbReference type="SAM" id="SignalP"/>
    </source>
</evidence>
<dbReference type="AlphaFoldDB" id="A0A395M3J6"/>
<protein>
    <recommendedName>
        <fullName evidence="2">Endonuclease/exonuclease/phosphatase domain-containing protein</fullName>
    </recommendedName>
</protein>
<comment type="caution">
    <text evidence="3">The sequence shown here is derived from an EMBL/GenBank/DDBJ whole genome shotgun (WGS) entry which is preliminary data.</text>
</comment>
<accession>A0A395M3J6</accession>
<feature type="chain" id="PRO_5017475643" description="Endonuclease/exonuclease/phosphatase domain-containing protein" evidence="1">
    <location>
        <begin position="19"/>
        <end position="340"/>
    </location>
</feature>
<dbReference type="GO" id="GO:0003824">
    <property type="term" value="F:catalytic activity"/>
    <property type="evidence" value="ECO:0007669"/>
    <property type="project" value="InterPro"/>
</dbReference>
<feature type="domain" description="Endonuclease/exonuclease/phosphatase" evidence="2">
    <location>
        <begin position="27"/>
        <end position="337"/>
    </location>
</feature>
<reference evidence="3 4" key="1">
    <citation type="journal article" date="2011" name="ISME J.">
        <title>Community ecology of hot spring cyanobacterial mats: predominant populations and their functional potential.</title>
        <authorList>
            <person name="Klatt C.G."/>
            <person name="Wood J.M."/>
            <person name="Rusch D.B."/>
            <person name="Bateson M.M."/>
            <person name="Hamamura N."/>
            <person name="Heidelberg J.F."/>
            <person name="Grossman A.R."/>
            <person name="Bhaya D."/>
            <person name="Cohan F.M."/>
            <person name="Kuhl M."/>
            <person name="Bryant D.A."/>
            <person name="Ward D.M."/>
        </authorList>
    </citation>
    <scope>NUCLEOTIDE SEQUENCE [LARGE SCALE GENOMIC DNA]</scope>
    <source>
        <strain evidence="3">OS</strain>
    </source>
</reference>
<dbReference type="Gene3D" id="3.60.10.10">
    <property type="entry name" value="Endonuclease/exonuclease/phosphatase"/>
    <property type="match status" value="1"/>
</dbReference>
<dbReference type="InterPro" id="IPR005135">
    <property type="entry name" value="Endo/exonuclease/phosphatase"/>
</dbReference>
<feature type="signal peptide" evidence="1">
    <location>
        <begin position="1"/>
        <end position="18"/>
    </location>
</feature>
<sequence length="340" mass="39019">MRTPWVILFLFLHTSLFAQSPSSSFLVAWWDVEALFDTKPDTTTDVDFTPSGKYQWTPEKLNLKFQRLAQTIQDLAHSRGFALPDIMGFCNIEHQWLLDTLFQKYLRTNDFQTVFFASPSSASRNLGLVFNRRKFSLNYSNTYPIALDTGKSSMPDIMLVKLDYRGRLLNIILNHWLESKPFNPLVESARLRAAQLLRSILASLREGEKDPDILVLGNFNTAANNRAFNESIRASGDSSYVRLNAPNFLLNLSLVSPNSGTVRMRAKWYAYDQAFVSASMLDEKSFYVFANSLERFSAPYLFQPSRRSDPVGQLFSTFYNERYIGGYSHHLPISVVVYFR</sequence>
<evidence type="ECO:0000313" key="4">
    <source>
        <dbReference type="Proteomes" id="UP000266389"/>
    </source>
</evidence>